<evidence type="ECO:0000313" key="2">
    <source>
        <dbReference type="Proteomes" id="UP000183832"/>
    </source>
</evidence>
<dbReference type="EMBL" id="CVRI01000036">
    <property type="protein sequence ID" value="CRK93039.1"/>
    <property type="molecule type" value="Genomic_DNA"/>
</dbReference>
<name>A0A1J1HY70_9DIPT</name>
<dbReference type="Proteomes" id="UP000183832">
    <property type="component" value="Unassembled WGS sequence"/>
</dbReference>
<accession>A0A1J1HY70</accession>
<keyword evidence="2" id="KW-1185">Reference proteome</keyword>
<gene>
    <name evidence="1" type="ORF">CLUMA_CG006686</name>
</gene>
<organism evidence="1 2">
    <name type="scientific">Clunio marinus</name>
    <dbReference type="NCBI Taxonomy" id="568069"/>
    <lineage>
        <taxon>Eukaryota</taxon>
        <taxon>Metazoa</taxon>
        <taxon>Ecdysozoa</taxon>
        <taxon>Arthropoda</taxon>
        <taxon>Hexapoda</taxon>
        <taxon>Insecta</taxon>
        <taxon>Pterygota</taxon>
        <taxon>Neoptera</taxon>
        <taxon>Endopterygota</taxon>
        <taxon>Diptera</taxon>
        <taxon>Nematocera</taxon>
        <taxon>Chironomoidea</taxon>
        <taxon>Chironomidae</taxon>
        <taxon>Clunio</taxon>
    </lineage>
</organism>
<protein>
    <submittedName>
        <fullName evidence="1">CLUMA_CG006686, isoform A</fullName>
    </submittedName>
</protein>
<reference evidence="1 2" key="1">
    <citation type="submission" date="2015-04" db="EMBL/GenBank/DDBJ databases">
        <authorList>
            <person name="Syromyatnikov M.Y."/>
            <person name="Popov V.N."/>
        </authorList>
    </citation>
    <scope>NUCLEOTIDE SEQUENCE [LARGE SCALE GENOMIC DNA]</scope>
</reference>
<proteinExistence type="predicted"/>
<sequence length="94" mass="10779">MEKANFTLLFGQLLNQIYIVIRNNSLCTDLNHPMKVENFLHSKKQGIVLGFLFCFDGFSHRFQVSLKLKPEKLCGMSLSDFTINPLHAVDGYEL</sequence>
<dbReference type="AlphaFoldDB" id="A0A1J1HY70"/>
<evidence type="ECO:0000313" key="1">
    <source>
        <dbReference type="EMBL" id="CRK93039.1"/>
    </source>
</evidence>